<gene>
    <name evidence="4" type="ORF">FrCorBMG51_09965</name>
</gene>
<comment type="caution">
    <text evidence="4">The sequence shown here is derived from an EMBL/GenBank/DDBJ whole genome shotgun (WGS) entry which is preliminary data.</text>
</comment>
<keyword evidence="5" id="KW-1185">Reference proteome</keyword>
<protein>
    <submittedName>
        <fullName evidence="4">GCN5 family acetyltransferase</fullName>
    </submittedName>
</protein>
<evidence type="ECO:0000256" key="2">
    <source>
        <dbReference type="ARBA" id="ARBA00023315"/>
    </source>
</evidence>
<accession>A0ABR5F4R8</accession>
<dbReference type="Gene3D" id="3.40.630.30">
    <property type="match status" value="1"/>
</dbReference>
<dbReference type="PANTHER" id="PTHR10545:SF29">
    <property type="entry name" value="GH14572P-RELATED"/>
    <property type="match status" value="1"/>
</dbReference>
<organism evidence="4 5">
    <name type="scientific">Protofrankia coriariae</name>
    <dbReference type="NCBI Taxonomy" id="1562887"/>
    <lineage>
        <taxon>Bacteria</taxon>
        <taxon>Bacillati</taxon>
        <taxon>Actinomycetota</taxon>
        <taxon>Actinomycetes</taxon>
        <taxon>Frankiales</taxon>
        <taxon>Frankiaceae</taxon>
        <taxon>Protofrankia</taxon>
    </lineage>
</organism>
<feature type="domain" description="N-acetyltransferase" evidence="3">
    <location>
        <begin position="10"/>
        <end position="161"/>
    </location>
</feature>
<dbReference type="InterPro" id="IPR016181">
    <property type="entry name" value="Acyl_CoA_acyltransferase"/>
</dbReference>
<keyword evidence="1" id="KW-0808">Transferase</keyword>
<name>A0ABR5F4R8_9ACTN</name>
<dbReference type="CDD" id="cd04301">
    <property type="entry name" value="NAT_SF"/>
    <property type="match status" value="1"/>
</dbReference>
<keyword evidence="2" id="KW-0012">Acyltransferase</keyword>
<dbReference type="EMBL" id="JWIO01000013">
    <property type="protein sequence ID" value="KLL11674.1"/>
    <property type="molecule type" value="Genomic_DNA"/>
</dbReference>
<evidence type="ECO:0000256" key="1">
    <source>
        <dbReference type="ARBA" id="ARBA00022679"/>
    </source>
</evidence>
<sequence>METLSLADGAVLRPARPGDVEGILDCVRGLARYEREPDAVRTTVDDLHAALFGPAPAVFAHVVERDGEIVGIAVWFLNYSTWTGRHGIYLEDLFVREDQRGRGYGRALVTTLARRCVERGYARLNWAVLDWNTPALDFYDSLGARPLPEWVGHVLTGDRLTALGTP</sequence>
<evidence type="ECO:0000313" key="4">
    <source>
        <dbReference type="EMBL" id="KLL11674.1"/>
    </source>
</evidence>
<dbReference type="RefSeq" id="WP_047222771.1">
    <property type="nucleotide sequence ID" value="NZ_JWIO01000013.1"/>
</dbReference>
<dbReference type="Proteomes" id="UP000035425">
    <property type="component" value="Unassembled WGS sequence"/>
</dbReference>
<dbReference type="PANTHER" id="PTHR10545">
    <property type="entry name" value="DIAMINE N-ACETYLTRANSFERASE"/>
    <property type="match status" value="1"/>
</dbReference>
<dbReference type="InterPro" id="IPR000182">
    <property type="entry name" value="GNAT_dom"/>
</dbReference>
<dbReference type="SUPFAM" id="SSF55729">
    <property type="entry name" value="Acyl-CoA N-acyltransferases (Nat)"/>
    <property type="match status" value="1"/>
</dbReference>
<dbReference type="Pfam" id="PF00583">
    <property type="entry name" value="Acetyltransf_1"/>
    <property type="match status" value="1"/>
</dbReference>
<proteinExistence type="predicted"/>
<reference evidence="4 5" key="1">
    <citation type="submission" date="2014-12" db="EMBL/GenBank/DDBJ databases">
        <title>Frankia sp. BMG5.1 draft genome.</title>
        <authorList>
            <person name="Gtari M."/>
            <person name="Ghodhbane-Gtari F."/>
            <person name="Nouioui I."/>
            <person name="Ktari A."/>
            <person name="Hezbri K."/>
            <person name="Mimouni W."/>
            <person name="Sbissi I."/>
            <person name="Ayari A."/>
            <person name="Yamanaka T."/>
            <person name="Normand P."/>
            <person name="Tisa L.S."/>
            <person name="Boudabous A."/>
        </authorList>
    </citation>
    <scope>NUCLEOTIDE SEQUENCE [LARGE SCALE GENOMIC DNA]</scope>
    <source>
        <strain evidence="4 5">BMG5.1</strain>
    </source>
</reference>
<evidence type="ECO:0000313" key="5">
    <source>
        <dbReference type="Proteomes" id="UP000035425"/>
    </source>
</evidence>
<evidence type="ECO:0000259" key="3">
    <source>
        <dbReference type="PROSITE" id="PS51186"/>
    </source>
</evidence>
<dbReference type="InterPro" id="IPR051016">
    <property type="entry name" value="Diverse_Substrate_AcTransf"/>
</dbReference>
<dbReference type="PROSITE" id="PS51186">
    <property type="entry name" value="GNAT"/>
    <property type="match status" value="1"/>
</dbReference>